<feature type="disulfide bond" description="Redox-active" evidence="4">
    <location>
        <begin position="91"/>
        <end position="95"/>
    </location>
</feature>
<keyword evidence="5" id="KW-0812">Transmembrane</keyword>
<dbReference type="SUPFAM" id="SSF52833">
    <property type="entry name" value="Thioredoxin-like"/>
    <property type="match status" value="1"/>
</dbReference>
<feature type="binding site" evidence="3">
    <location>
        <position position="95"/>
    </location>
    <ligand>
        <name>Cu cation</name>
        <dbReference type="ChEBI" id="CHEBI:23378"/>
    </ligand>
</feature>
<dbReference type="GO" id="GO:0046872">
    <property type="term" value="F:metal ion binding"/>
    <property type="evidence" value="ECO:0007669"/>
    <property type="project" value="UniProtKB-KW"/>
</dbReference>
<keyword evidence="3" id="KW-0479">Metal-binding</keyword>
<feature type="binding site" evidence="3">
    <location>
        <position position="183"/>
    </location>
    <ligand>
        <name>Cu cation</name>
        <dbReference type="ChEBI" id="CHEBI:23378"/>
    </ligand>
</feature>
<dbReference type="InterPro" id="IPR013766">
    <property type="entry name" value="Thioredoxin_domain"/>
</dbReference>
<dbReference type="Proteomes" id="UP000031623">
    <property type="component" value="Chromosome"/>
</dbReference>
<dbReference type="STRING" id="40754.THII_0491"/>
<name>A0A090AB47_9GAMM</name>
<dbReference type="PANTHER" id="PTHR12151:SF25">
    <property type="entry name" value="LINALOOL DEHYDRATASE_ISOMERASE DOMAIN-CONTAINING PROTEIN"/>
    <property type="match status" value="1"/>
</dbReference>
<keyword evidence="5" id="KW-0472">Membrane</keyword>
<dbReference type="InterPro" id="IPR003782">
    <property type="entry name" value="SCO1/SenC"/>
</dbReference>
<dbReference type="CDD" id="cd02968">
    <property type="entry name" value="SCO"/>
    <property type="match status" value="1"/>
</dbReference>
<evidence type="ECO:0000256" key="4">
    <source>
        <dbReference type="PIRSR" id="PIRSR603782-2"/>
    </source>
</evidence>
<keyword evidence="2 3" id="KW-0186">Copper</keyword>
<evidence type="ECO:0000256" key="2">
    <source>
        <dbReference type="ARBA" id="ARBA00023008"/>
    </source>
</evidence>
<evidence type="ECO:0000256" key="5">
    <source>
        <dbReference type="SAM" id="Phobius"/>
    </source>
</evidence>
<keyword evidence="4" id="KW-1015">Disulfide bond</keyword>
<accession>A0A090AB47</accession>
<proteinExistence type="inferred from homology"/>
<dbReference type="InterPro" id="IPR036249">
    <property type="entry name" value="Thioredoxin-like_sf"/>
</dbReference>
<gene>
    <name evidence="7" type="ORF">THII_0491</name>
</gene>
<dbReference type="HOGENOM" id="CLU_050131_3_2_6"/>
<organism evidence="7 8">
    <name type="scientific">Thioploca ingrica</name>
    <dbReference type="NCBI Taxonomy" id="40754"/>
    <lineage>
        <taxon>Bacteria</taxon>
        <taxon>Pseudomonadati</taxon>
        <taxon>Pseudomonadota</taxon>
        <taxon>Gammaproteobacteria</taxon>
        <taxon>Thiotrichales</taxon>
        <taxon>Thiotrichaceae</taxon>
        <taxon>Thioploca</taxon>
    </lineage>
</organism>
<feature type="binding site" evidence="3">
    <location>
        <position position="91"/>
    </location>
    <ligand>
        <name>Cu cation</name>
        <dbReference type="ChEBI" id="CHEBI:23378"/>
    </ligand>
</feature>
<feature type="transmembrane region" description="Helical" evidence="5">
    <location>
        <begin position="12"/>
        <end position="30"/>
    </location>
</feature>
<evidence type="ECO:0000256" key="3">
    <source>
        <dbReference type="PIRSR" id="PIRSR603782-1"/>
    </source>
</evidence>
<feature type="domain" description="Thioredoxin" evidence="6">
    <location>
        <begin position="53"/>
        <end position="218"/>
    </location>
</feature>
<dbReference type="EMBL" id="AP014633">
    <property type="protein sequence ID" value="BAP54788.1"/>
    <property type="molecule type" value="Genomic_DNA"/>
</dbReference>
<dbReference type="KEGG" id="tig:THII_0491"/>
<keyword evidence="8" id="KW-1185">Reference proteome</keyword>
<protein>
    <recommendedName>
        <fullName evidence="6">Thioredoxin domain-containing protein</fullName>
    </recommendedName>
</protein>
<evidence type="ECO:0000313" key="8">
    <source>
        <dbReference type="Proteomes" id="UP000031623"/>
    </source>
</evidence>
<evidence type="ECO:0000259" key="6">
    <source>
        <dbReference type="PROSITE" id="PS51352"/>
    </source>
</evidence>
<sequence length="231" mass="26575">MQINFLFTRQFILGITSLVAVVTLALWLWYSPTTTLPSLIEGETKSILAGKIFQQPKPLYPFQLIDHDGKVFDLNRLRGKWSFLFFGYTHCPDVCPMTLVTYKEIHQQLLKRLKQVTDIQLIFISVDPQRDTPELLKQYVGYFHPDFIGVTGTPRALRDFTQPLGIFYREVERPGEGTYWVEHSGSILLIDPLARLSALFPAPHHPNDLVAAYLQIREQFQANLPKTGRTE</sequence>
<dbReference type="Pfam" id="PF02630">
    <property type="entry name" value="SCO1-SenC"/>
    <property type="match status" value="1"/>
</dbReference>
<evidence type="ECO:0000313" key="7">
    <source>
        <dbReference type="EMBL" id="BAP54788.1"/>
    </source>
</evidence>
<dbReference type="Gene3D" id="3.40.30.10">
    <property type="entry name" value="Glutaredoxin"/>
    <property type="match status" value="1"/>
</dbReference>
<dbReference type="OrthoDB" id="9790194at2"/>
<dbReference type="AlphaFoldDB" id="A0A090AB47"/>
<dbReference type="PROSITE" id="PS51352">
    <property type="entry name" value="THIOREDOXIN_2"/>
    <property type="match status" value="1"/>
</dbReference>
<evidence type="ECO:0000256" key="1">
    <source>
        <dbReference type="ARBA" id="ARBA00010996"/>
    </source>
</evidence>
<keyword evidence="5" id="KW-1133">Transmembrane helix</keyword>
<reference evidence="7 8" key="1">
    <citation type="journal article" date="2014" name="ISME J.">
        <title>Ecophysiology of Thioploca ingrica as revealed by the complete genome sequence supplemented with proteomic evidence.</title>
        <authorList>
            <person name="Kojima H."/>
            <person name="Ogura Y."/>
            <person name="Yamamoto N."/>
            <person name="Togashi T."/>
            <person name="Mori H."/>
            <person name="Watanabe T."/>
            <person name="Nemoto F."/>
            <person name="Kurokawa K."/>
            <person name="Hayashi T."/>
            <person name="Fukui M."/>
        </authorList>
    </citation>
    <scope>NUCLEOTIDE SEQUENCE [LARGE SCALE GENOMIC DNA]</scope>
</reference>
<comment type="similarity">
    <text evidence="1">Belongs to the SCO1/2 family.</text>
</comment>
<dbReference type="FunFam" id="3.40.30.10:FF:000013">
    <property type="entry name" value="Blast:Protein SCO1 homolog, mitochondrial"/>
    <property type="match status" value="1"/>
</dbReference>
<dbReference type="PANTHER" id="PTHR12151">
    <property type="entry name" value="ELECTRON TRANSPORT PROTIN SCO1/SENC FAMILY MEMBER"/>
    <property type="match status" value="1"/>
</dbReference>